<evidence type="ECO:0000256" key="12">
    <source>
        <dbReference type="ARBA" id="ARBA00033708"/>
    </source>
</evidence>
<evidence type="ECO:0000256" key="5">
    <source>
        <dbReference type="ARBA" id="ARBA00022692"/>
    </source>
</evidence>
<dbReference type="Pfam" id="PF00474">
    <property type="entry name" value="SSF"/>
    <property type="match status" value="1"/>
</dbReference>
<dbReference type="PROSITE" id="PS50283">
    <property type="entry name" value="NA_SOLUT_SYMP_3"/>
    <property type="match status" value="1"/>
</dbReference>
<evidence type="ECO:0000256" key="7">
    <source>
        <dbReference type="ARBA" id="ARBA00022989"/>
    </source>
</evidence>
<evidence type="ECO:0000256" key="6">
    <source>
        <dbReference type="ARBA" id="ARBA00022847"/>
    </source>
</evidence>
<reference evidence="15" key="1">
    <citation type="submission" date="2010-06" db="EMBL/GenBank/DDBJ databases">
        <authorList>
            <person name="Muzny D."/>
            <person name="Qin X."/>
            <person name="Buhay C."/>
            <person name="Dugan-Rocha S."/>
            <person name="Ding Y."/>
            <person name="Chen G."/>
            <person name="Hawes A."/>
            <person name="Holder M."/>
            <person name="Jhangiani S."/>
            <person name="Johnson A."/>
            <person name="Khan Z."/>
            <person name="Li Z."/>
            <person name="Liu W."/>
            <person name="Liu X."/>
            <person name="Perez L."/>
            <person name="Shen H."/>
            <person name="Wang Q."/>
            <person name="Watt J."/>
            <person name="Xi L."/>
            <person name="Xin Y."/>
            <person name="Zhou J."/>
            <person name="Deng J."/>
            <person name="Jiang H."/>
            <person name="Liu Y."/>
            <person name="Qu J."/>
            <person name="Song X.-Z."/>
            <person name="Zhang L."/>
            <person name="Villasana D."/>
            <person name="Johnson A."/>
            <person name="Liu J."/>
            <person name="Liyanage D."/>
            <person name="Lorensuhewa L."/>
            <person name="Robinson T."/>
            <person name="Song A."/>
            <person name="Song B.-B."/>
            <person name="Dinh H."/>
            <person name="Thornton R."/>
            <person name="Coyle M."/>
            <person name="Francisco L."/>
            <person name="Jackson L."/>
            <person name="Javaid M."/>
            <person name="Korchina V."/>
            <person name="Kovar C."/>
            <person name="Mata R."/>
            <person name="Mathew T."/>
            <person name="Ngo R."/>
            <person name="Nguyen L."/>
            <person name="Nguyen N."/>
            <person name="Okwuonu G."/>
            <person name="Ongeri F."/>
            <person name="Pham C."/>
            <person name="Simmons D."/>
            <person name="Wilczek-Boney K."/>
            <person name="Hale W."/>
            <person name="Jakkamsetti A."/>
            <person name="Pham P."/>
            <person name="Ruth R."/>
            <person name="San Lucas F."/>
            <person name="Warren J."/>
            <person name="Zhang J."/>
            <person name="Zhao Z."/>
            <person name="Zhou C."/>
            <person name="Zhu D."/>
            <person name="Lee S."/>
            <person name="Bess C."/>
            <person name="Blankenburg K."/>
            <person name="Forbes L."/>
            <person name="Fu Q."/>
            <person name="Gubbala S."/>
            <person name="Hirani K."/>
            <person name="Jayaseelan J.C."/>
            <person name="Lara F."/>
            <person name="Munidasa M."/>
            <person name="Palculict T."/>
            <person name="Patil S."/>
            <person name="Pu L.-L."/>
            <person name="Saada N."/>
            <person name="Tang L."/>
            <person name="Weissenberger G."/>
            <person name="Zhu Y."/>
            <person name="Hemphill L."/>
            <person name="Shang Y."/>
            <person name="Youmans B."/>
            <person name="Ayvaz T."/>
            <person name="Ross M."/>
            <person name="Santibanez J."/>
            <person name="Aqrawi P."/>
            <person name="Gross S."/>
            <person name="Joshi V."/>
            <person name="Fowler G."/>
            <person name="Nazareth L."/>
            <person name="Reid J."/>
            <person name="Worley K."/>
            <person name="Petrosino J."/>
            <person name="Highlander S."/>
            <person name="Gibbs R."/>
        </authorList>
    </citation>
    <scope>NUCLEOTIDE SEQUENCE [LARGE SCALE GENOMIC DNA]</scope>
    <source>
        <strain evidence="15">ATCC 33030</strain>
    </source>
</reference>
<feature type="transmembrane region" description="Helical" evidence="14">
    <location>
        <begin position="436"/>
        <end position="454"/>
    </location>
</feature>
<keyword evidence="4 14" id="KW-1003">Cell membrane</keyword>
<name>D7WDJ3_9CORY</name>
<dbReference type="HOGENOM" id="CLU_018808_15_2_11"/>
<dbReference type="Proteomes" id="UP000004208">
    <property type="component" value="Unassembled WGS sequence"/>
</dbReference>
<dbReference type="STRING" id="585529.HMPREF0291_11881"/>
<keyword evidence="9 14" id="KW-0406">Ion transport</keyword>
<evidence type="ECO:0000313" key="16">
    <source>
        <dbReference type="Proteomes" id="UP000004208"/>
    </source>
</evidence>
<feature type="transmembrane region" description="Helical" evidence="14">
    <location>
        <begin position="127"/>
        <end position="148"/>
    </location>
</feature>
<keyword evidence="10 14" id="KW-0472">Membrane</keyword>
<evidence type="ECO:0000256" key="11">
    <source>
        <dbReference type="ARBA" id="ARBA00023201"/>
    </source>
</evidence>
<evidence type="ECO:0000256" key="2">
    <source>
        <dbReference type="ARBA" id="ARBA00006434"/>
    </source>
</evidence>
<evidence type="ECO:0000256" key="9">
    <source>
        <dbReference type="ARBA" id="ARBA00023065"/>
    </source>
</evidence>
<feature type="transmembrane region" description="Helical" evidence="14">
    <location>
        <begin position="192"/>
        <end position="209"/>
    </location>
</feature>
<dbReference type="OrthoDB" id="9789704at2"/>
<dbReference type="InterPro" id="IPR050277">
    <property type="entry name" value="Sodium:Solute_Symporter"/>
</dbReference>
<evidence type="ECO:0000256" key="10">
    <source>
        <dbReference type="ARBA" id="ARBA00023136"/>
    </source>
</evidence>
<proteinExistence type="inferred from homology"/>
<protein>
    <recommendedName>
        <fullName evidence="14">Sodium/proline symporter</fullName>
    </recommendedName>
    <alternativeName>
        <fullName evidence="14">Proline permease</fullName>
    </alternativeName>
</protein>
<evidence type="ECO:0000313" key="15">
    <source>
        <dbReference type="EMBL" id="EFK54224.1"/>
    </source>
</evidence>
<feature type="transmembrane region" description="Helical" evidence="14">
    <location>
        <begin position="460"/>
        <end position="481"/>
    </location>
</feature>
<dbReference type="InterPro" id="IPR001734">
    <property type="entry name" value="Na/solute_symporter"/>
</dbReference>
<feature type="transmembrane region" description="Helical" evidence="14">
    <location>
        <begin position="234"/>
        <end position="257"/>
    </location>
</feature>
<keyword evidence="8 14" id="KW-0915">Sodium</keyword>
<feature type="transmembrane region" description="Helical" evidence="14">
    <location>
        <begin position="377"/>
        <end position="398"/>
    </location>
</feature>
<dbReference type="InterPro" id="IPR018212">
    <property type="entry name" value="Na/solute_symporter_CS"/>
</dbReference>
<dbReference type="EMBL" id="ACLJ02000003">
    <property type="protein sequence ID" value="EFK54224.1"/>
    <property type="molecule type" value="Genomic_DNA"/>
</dbReference>
<evidence type="ECO:0000256" key="14">
    <source>
        <dbReference type="RuleBase" id="RU366012"/>
    </source>
</evidence>
<gene>
    <name evidence="15" type="primary">putP</name>
    <name evidence="15" type="ORF">HMPREF0291_11881</name>
</gene>
<dbReference type="InterPro" id="IPR011851">
    <property type="entry name" value="Na/Pro_symporter"/>
</dbReference>
<keyword evidence="5 14" id="KW-0812">Transmembrane</keyword>
<dbReference type="GO" id="GO:0031402">
    <property type="term" value="F:sodium ion binding"/>
    <property type="evidence" value="ECO:0007669"/>
    <property type="project" value="UniProtKB-UniRule"/>
</dbReference>
<dbReference type="eggNOG" id="COG0591">
    <property type="taxonomic scope" value="Bacteria"/>
</dbReference>
<keyword evidence="11 14" id="KW-0739">Sodium transport</keyword>
<keyword evidence="3 14" id="KW-0813">Transport</keyword>
<dbReference type="GO" id="GO:0015824">
    <property type="term" value="P:proline transport"/>
    <property type="evidence" value="ECO:0007669"/>
    <property type="project" value="UniProtKB-UniRule"/>
</dbReference>
<keyword evidence="6 14" id="KW-0769">Symport</keyword>
<comment type="similarity">
    <text evidence="2 13">Belongs to the sodium:solute symporter (SSF) (TC 2.A.21) family.</text>
</comment>
<dbReference type="GO" id="GO:0015193">
    <property type="term" value="F:L-proline transmembrane transporter activity"/>
    <property type="evidence" value="ECO:0007669"/>
    <property type="project" value="TreeGrafter"/>
</dbReference>
<keyword evidence="7 14" id="KW-1133">Transmembrane helix</keyword>
<dbReference type="AlphaFoldDB" id="D7WDJ3"/>
<feature type="transmembrane region" description="Helical" evidence="14">
    <location>
        <begin position="6"/>
        <end position="24"/>
    </location>
</feature>
<dbReference type="NCBIfam" id="TIGR00813">
    <property type="entry name" value="sss"/>
    <property type="match status" value="1"/>
</dbReference>
<evidence type="ECO:0000256" key="3">
    <source>
        <dbReference type="ARBA" id="ARBA00022448"/>
    </source>
</evidence>
<evidence type="ECO:0000256" key="13">
    <source>
        <dbReference type="RuleBase" id="RU362091"/>
    </source>
</evidence>
<dbReference type="PANTHER" id="PTHR48086:SF3">
    <property type="entry name" value="SODIUM_PROLINE SYMPORTER"/>
    <property type="match status" value="1"/>
</dbReference>
<dbReference type="GO" id="GO:0005298">
    <property type="term" value="F:proline:sodium symporter activity"/>
    <property type="evidence" value="ECO:0007669"/>
    <property type="project" value="UniProtKB-UniRule"/>
</dbReference>
<dbReference type="PANTHER" id="PTHR48086">
    <property type="entry name" value="SODIUM/PROLINE SYMPORTER-RELATED"/>
    <property type="match status" value="1"/>
</dbReference>
<dbReference type="Gene3D" id="1.20.1730.10">
    <property type="entry name" value="Sodium/glucose cotransporter"/>
    <property type="match status" value="1"/>
</dbReference>
<feature type="transmembrane region" description="Helical" evidence="14">
    <location>
        <begin position="332"/>
        <end position="356"/>
    </location>
</feature>
<comment type="caution">
    <text evidence="15">The sequence shown here is derived from an EMBL/GenBank/DDBJ whole genome shotgun (WGS) entry which is preliminary data.</text>
</comment>
<evidence type="ECO:0000256" key="4">
    <source>
        <dbReference type="ARBA" id="ARBA00022475"/>
    </source>
</evidence>
<dbReference type="PROSITE" id="PS00457">
    <property type="entry name" value="NA_SOLUT_SYMP_2"/>
    <property type="match status" value="1"/>
</dbReference>
<organism evidence="15 16">
    <name type="scientific">Corynebacterium genitalium ATCC 33030</name>
    <dbReference type="NCBI Taxonomy" id="585529"/>
    <lineage>
        <taxon>Bacteria</taxon>
        <taxon>Bacillati</taxon>
        <taxon>Actinomycetota</taxon>
        <taxon>Actinomycetes</taxon>
        <taxon>Mycobacteriales</taxon>
        <taxon>Corynebacteriaceae</taxon>
        <taxon>Corynebacterium</taxon>
    </lineage>
</organism>
<feature type="transmembrane region" description="Helical" evidence="14">
    <location>
        <begin position="160"/>
        <end position="185"/>
    </location>
</feature>
<evidence type="ECO:0000256" key="1">
    <source>
        <dbReference type="ARBA" id="ARBA00004651"/>
    </source>
</evidence>
<feature type="transmembrane region" description="Helical" evidence="14">
    <location>
        <begin position="68"/>
        <end position="88"/>
    </location>
</feature>
<dbReference type="NCBIfam" id="TIGR02121">
    <property type="entry name" value="Na_Pro_sym"/>
    <property type="match status" value="1"/>
</dbReference>
<evidence type="ECO:0000256" key="8">
    <source>
        <dbReference type="ARBA" id="ARBA00023053"/>
    </source>
</evidence>
<dbReference type="GO" id="GO:0005886">
    <property type="term" value="C:plasma membrane"/>
    <property type="evidence" value="ECO:0007669"/>
    <property type="project" value="UniProtKB-SubCell"/>
</dbReference>
<feature type="transmembrane region" description="Helical" evidence="14">
    <location>
        <begin position="283"/>
        <end position="304"/>
    </location>
</feature>
<keyword evidence="16" id="KW-1185">Reference proteome</keyword>
<dbReference type="RefSeq" id="WP_005290666.1">
    <property type="nucleotide sequence ID" value="NZ_CM000961.1"/>
</dbReference>
<accession>D7WDJ3</accession>
<comment type="subcellular location">
    <subcellularLocation>
        <location evidence="1 14">Cell membrane</location>
        <topology evidence="1 14">Multi-pass membrane protein</topology>
    </subcellularLocation>
</comment>
<comment type="catalytic activity">
    <reaction evidence="12">
        <text>L-proline(in) + Na(+)(in) = L-proline(out) + Na(+)(out)</text>
        <dbReference type="Rhea" id="RHEA:28967"/>
        <dbReference type="ChEBI" id="CHEBI:29101"/>
        <dbReference type="ChEBI" id="CHEBI:60039"/>
    </reaction>
</comment>
<keyword evidence="14" id="KW-0029">Amino-acid transport</keyword>
<comment type="function">
    <text evidence="14">Catalyzes the sodium-dependent uptake of extracellular L-proline.</text>
</comment>
<dbReference type="InterPro" id="IPR038377">
    <property type="entry name" value="Na/Glc_symporter_sf"/>
</dbReference>
<sequence length="532" mass="57640">MTESTWMIIALVIYFGLMLAIGYYGWRRTTQYGDYVIGGRDLPPFVAGISAGASDMSGWLLMGLPGALFVSGMSELWIVIGLFLGSWANWQWVAPRLRAYSEVANNSITLPSFFENRTHDQTRALRVIAAVIIIFFFTFYVSSGMVAGGRYFESTFDGDYMTGMLIVGAITVIYTFVGGFFAVSYTDVAQGLVMFAALIIVPVMALFAIDNPGGIFSYPLDNPYGPWETGNPDYFNFFTGVSAAAIIGNLAWSLGYMGQPHIITRFMALRSPHEARSGRNSGLIWVGICYIGAVFTAIIGASFFGQTQHSVTDREGFETIFLDMTRVLFHPLFAGLVLTAVLAAIMSTMSSQLLVTSSALVEDLFRGFTKRELPQRTLLIASRVMVVIVALVAILMAANPSETILGLVGFAWAGFGSAFGPVIIASLFWRRLTAPGAMAGMIVGALTVFIWGSIPATSGLIYEMVPGFILATLAMVIVSLATKPDPAAEAEFDRAGALTEYAMAHPEVPFDQALKDTQVRGTDNAMSGHEPR</sequence>
<feature type="transmembrane region" description="Helical" evidence="14">
    <location>
        <begin position="404"/>
        <end position="429"/>
    </location>
</feature>
<dbReference type="CDD" id="cd11475">
    <property type="entry name" value="SLC5sbd_PutP"/>
    <property type="match status" value="1"/>
</dbReference>